<dbReference type="RefSeq" id="WP_371567593.1">
    <property type="nucleotide sequence ID" value="NZ_JASMRN010000002.1"/>
</dbReference>
<dbReference type="Gene3D" id="3.40.50.300">
    <property type="entry name" value="P-loop containing nucleotide triphosphate hydrolases"/>
    <property type="match status" value="1"/>
</dbReference>
<dbReference type="PANTHER" id="PTHR43581">
    <property type="entry name" value="ATP/GTP PHOSPHATASE"/>
    <property type="match status" value="1"/>
</dbReference>
<evidence type="ECO:0000313" key="4">
    <source>
        <dbReference type="Proteomes" id="UP001568894"/>
    </source>
</evidence>
<gene>
    <name evidence="3" type="ORF">QO192_02220</name>
</gene>
<dbReference type="EMBL" id="JASMRN010000002">
    <property type="protein sequence ID" value="MEZ7514091.1"/>
    <property type="molecule type" value="Genomic_DNA"/>
</dbReference>
<dbReference type="GO" id="GO:0004519">
    <property type="term" value="F:endonuclease activity"/>
    <property type="evidence" value="ECO:0007669"/>
    <property type="project" value="UniProtKB-KW"/>
</dbReference>
<organism evidence="3 4">
    <name type="scientific">Flavobacterium frigidarium</name>
    <dbReference type="NCBI Taxonomy" id="99286"/>
    <lineage>
        <taxon>Bacteria</taxon>
        <taxon>Pseudomonadati</taxon>
        <taxon>Bacteroidota</taxon>
        <taxon>Flavobacteriia</taxon>
        <taxon>Flavobacteriales</taxon>
        <taxon>Flavobacteriaceae</taxon>
        <taxon>Flavobacterium</taxon>
    </lineage>
</organism>
<comment type="caution">
    <text evidence="3">The sequence shown here is derived from an EMBL/GenBank/DDBJ whole genome shotgun (WGS) entry which is preliminary data.</text>
</comment>
<proteinExistence type="predicted"/>
<accession>A0ABV4K913</accession>
<evidence type="ECO:0000313" key="3">
    <source>
        <dbReference type="EMBL" id="MEZ7514091.1"/>
    </source>
</evidence>
<keyword evidence="3" id="KW-0540">Nuclease</keyword>
<dbReference type="InterPro" id="IPR034139">
    <property type="entry name" value="TOPRIM_OLD"/>
</dbReference>
<dbReference type="Pfam" id="PF20469">
    <property type="entry name" value="OLD-like_TOPRIM"/>
    <property type="match status" value="1"/>
</dbReference>
<dbReference type="InterPro" id="IPR041685">
    <property type="entry name" value="AAA_GajA/Old/RecF-like"/>
</dbReference>
<dbReference type="InterPro" id="IPR051396">
    <property type="entry name" value="Bact_Antivir_Def_Nuclease"/>
</dbReference>
<evidence type="ECO:0000259" key="2">
    <source>
        <dbReference type="Pfam" id="PF20469"/>
    </source>
</evidence>
<keyword evidence="3" id="KW-0255">Endonuclease</keyword>
<sequence length="698" mass="81454">MKINKIKIENFRLLKNFQLDLENELSLVIGKNNCGKTSLLAVLDKFLNQSDKTKFSFDDFNIDFKNKIKTLIENPFEDVEVFEQKGIKLKLFIEYNEDDDLSNISRVMMDLDPNNNYIVLGFEYVLDFEKLNKLRIDFNEFAKKEAIKIKKKKDNEPKCLKDLFYFLKENHQDYFTFAKKSIEFDLSTNEENELNFIDLIKEKISIKEIINFKFISAKREVSNKEVDKTLSIQTSKIYKKTEASDEQQEAIDDFKDKLSDTDFVLSDIYSNLFKNVIEKVKTFGGIKKDDSIIEIISTLQHRELLEGNTTVMYSHNESSLPEHYNGLGYMNLISMIFEIEILIQDFKNSKDEKPSDINLLFIEEPEAHTHPQMQYVFIKNIKDLLKQGIRRDDGQSGELQSIISTHSSHIVSESNFDDIKYLKKNSNNSVIAKNLKELKEEYKANTKQYEFLKQYLTINRAEIFFADKAILIEGDTERILFPTLMKKYDIDQEKNHKNLGTIDDSLPLLSQNISIIEVGAYSQIFEKFIEFIGIKTLVITDLDTIGLDDKKCEPSIGVNYSNDALNFFFKNPTLLDLKVFTIKNKTFSNTNGLWNVDTNGKLCVVYQILENGFISRTFEDSFIHLNRKFITPLKDEFKGLQNRINFDDKANNAYQLAEHCIKKKTHFALDILYHSNDDFSNWQIPGYIKEGLLWLKQD</sequence>
<dbReference type="PANTHER" id="PTHR43581:SF4">
    <property type="entry name" value="ATP_GTP PHOSPHATASE"/>
    <property type="match status" value="1"/>
</dbReference>
<protein>
    <submittedName>
        <fullName evidence="3">ATP-dependent endonuclease</fullName>
    </submittedName>
</protein>
<dbReference type="CDD" id="cd01026">
    <property type="entry name" value="TOPRIM_OLD"/>
    <property type="match status" value="1"/>
</dbReference>
<feature type="domain" description="Endonuclease GajA/Old nuclease/RecF-like AAA" evidence="1">
    <location>
        <begin position="1"/>
        <end position="411"/>
    </location>
</feature>
<dbReference type="InterPro" id="IPR027417">
    <property type="entry name" value="P-loop_NTPase"/>
</dbReference>
<keyword evidence="3" id="KW-0378">Hydrolase</keyword>
<keyword evidence="4" id="KW-1185">Reference proteome</keyword>
<evidence type="ECO:0000259" key="1">
    <source>
        <dbReference type="Pfam" id="PF13175"/>
    </source>
</evidence>
<feature type="domain" description="OLD protein-like TOPRIM" evidence="2">
    <location>
        <begin position="464"/>
        <end position="543"/>
    </location>
</feature>
<dbReference type="Pfam" id="PF13175">
    <property type="entry name" value="AAA_15"/>
    <property type="match status" value="1"/>
</dbReference>
<name>A0ABV4K913_9FLAO</name>
<reference evidence="3 4" key="1">
    <citation type="submission" date="2023-05" db="EMBL/GenBank/DDBJ databases">
        <title>Adaptations of aquatic viruses from atmosphere-close ecosystems of the Central Arctic Ocean.</title>
        <authorList>
            <person name="Rahlff J."/>
            <person name="Holmfeldt K."/>
        </authorList>
    </citation>
    <scope>NUCLEOTIDE SEQUENCE [LARGE SCALE GENOMIC DNA]</scope>
    <source>
        <strain evidence="3 4">Arc14</strain>
    </source>
</reference>
<dbReference type="SUPFAM" id="SSF52540">
    <property type="entry name" value="P-loop containing nucleoside triphosphate hydrolases"/>
    <property type="match status" value="1"/>
</dbReference>
<dbReference type="Proteomes" id="UP001568894">
    <property type="component" value="Unassembled WGS sequence"/>
</dbReference>